<dbReference type="EMBL" id="JAQHRD010000001">
    <property type="protein sequence ID" value="KAJ6445447.1"/>
    <property type="molecule type" value="Genomic_DNA"/>
</dbReference>
<feature type="compositionally biased region" description="Polar residues" evidence="1">
    <location>
        <begin position="108"/>
        <end position="119"/>
    </location>
</feature>
<keyword evidence="4" id="KW-1185">Reference proteome</keyword>
<feature type="signal peptide" evidence="2">
    <location>
        <begin position="1"/>
        <end position="15"/>
    </location>
</feature>
<evidence type="ECO:0000256" key="1">
    <source>
        <dbReference type="SAM" id="MobiDB-lite"/>
    </source>
</evidence>
<reference evidence="3" key="1">
    <citation type="submission" date="2023-01" db="EMBL/GenBank/DDBJ databases">
        <title>The growth and conidiation of Purpureocillium lavendulum are regulated by nitrogen source and histone H3K14 acetylation.</title>
        <authorList>
            <person name="Tang P."/>
            <person name="Han J."/>
            <person name="Zhang C."/>
            <person name="Tang P."/>
            <person name="Qi F."/>
            <person name="Zhang K."/>
            <person name="Liang L."/>
        </authorList>
    </citation>
    <scope>NUCLEOTIDE SEQUENCE</scope>
    <source>
        <strain evidence="3">YMF1.00683</strain>
    </source>
</reference>
<feature type="compositionally biased region" description="Low complexity" evidence="1">
    <location>
        <begin position="137"/>
        <end position="151"/>
    </location>
</feature>
<proteinExistence type="predicted"/>
<protein>
    <submittedName>
        <fullName evidence="3">FAD binding domain-containing protein</fullName>
    </submittedName>
</protein>
<keyword evidence="2" id="KW-0732">Signal</keyword>
<comment type="caution">
    <text evidence="3">The sequence shown here is derived from an EMBL/GenBank/DDBJ whole genome shotgun (WGS) entry which is preliminary data.</text>
</comment>
<gene>
    <name evidence="3" type="ORF">O9K51_00208</name>
</gene>
<evidence type="ECO:0000313" key="3">
    <source>
        <dbReference type="EMBL" id="KAJ6445447.1"/>
    </source>
</evidence>
<accession>A0AB34G1Y4</accession>
<feature type="compositionally biased region" description="Basic and acidic residues" evidence="1">
    <location>
        <begin position="91"/>
        <end position="100"/>
    </location>
</feature>
<dbReference type="AlphaFoldDB" id="A0AB34G1Y4"/>
<feature type="chain" id="PRO_5044281620" evidence="2">
    <location>
        <begin position="16"/>
        <end position="190"/>
    </location>
</feature>
<name>A0AB34G1Y4_9HYPO</name>
<sequence length="190" mass="19525">MKFLRIAAFVATVSAAPLLQGTGQDTTSSLDQTLAGLPGKPDAVPSTSDLASKANGLTSRADLVPQEQPAAMLDNEPFDPSQELGPLGLPKDVKAEKEKQPLLIPGNTPLSPDTSSKSGSGNGKDADGKHDRLSVEGDAAGAFKGAAGKLGNTRRSRGRRDVVTPNWGANDAAAQVIKTTMEGVHGSSNQ</sequence>
<dbReference type="Proteomes" id="UP001163105">
    <property type="component" value="Unassembled WGS sequence"/>
</dbReference>
<feature type="compositionally biased region" description="Basic and acidic residues" evidence="1">
    <location>
        <begin position="124"/>
        <end position="135"/>
    </location>
</feature>
<organism evidence="3 4">
    <name type="scientific">Purpureocillium lavendulum</name>
    <dbReference type="NCBI Taxonomy" id="1247861"/>
    <lineage>
        <taxon>Eukaryota</taxon>
        <taxon>Fungi</taxon>
        <taxon>Dikarya</taxon>
        <taxon>Ascomycota</taxon>
        <taxon>Pezizomycotina</taxon>
        <taxon>Sordariomycetes</taxon>
        <taxon>Hypocreomycetidae</taxon>
        <taxon>Hypocreales</taxon>
        <taxon>Ophiocordycipitaceae</taxon>
        <taxon>Purpureocillium</taxon>
    </lineage>
</organism>
<evidence type="ECO:0000313" key="4">
    <source>
        <dbReference type="Proteomes" id="UP001163105"/>
    </source>
</evidence>
<evidence type="ECO:0000256" key="2">
    <source>
        <dbReference type="SAM" id="SignalP"/>
    </source>
</evidence>
<feature type="compositionally biased region" description="Polar residues" evidence="1">
    <location>
        <begin position="45"/>
        <end position="58"/>
    </location>
</feature>
<feature type="region of interest" description="Disordered" evidence="1">
    <location>
        <begin position="38"/>
        <end position="167"/>
    </location>
</feature>